<dbReference type="PATRIC" id="fig|36861.3.peg.1620"/>
<gene>
    <name evidence="1" type="ORF">ABW22_09805</name>
</gene>
<organism evidence="1 2">
    <name type="scientific">Thiobacillus denitrificans</name>
    <dbReference type="NCBI Taxonomy" id="36861"/>
    <lineage>
        <taxon>Bacteria</taxon>
        <taxon>Pseudomonadati</taxon>
        <taxon>Pseudomonadota</taxon>
        <taxon>Betaproteobacteria</taxon>
        <taxon>Nitrosomonadales</taxon>
        <taxon>Thiobacillaceae</taxon>
        <taxon>Thiobacillus</taxon>
    </lineage>
</organism>
<dbReference type="InterPro" id="IPR013406">
    <property type="entry name" value="CHP02574_addiction_mod"/>
</dbReference>
<accession>A0A119CVU2</accession>
<dbReference type="Proteomes" id="UP000064243">
    <property type="component" value="Unassembled WGS sequence"/>
</dbReference>
<dbReference type="Pfam" id="PF09720">
    <property type="entry name" value="Unstab_antitox"/>
    <property type="match status" value="1"/>
</dbReference>
<name>A0A119CVU2_THIDE</name>
<protein>
    <submittedName>
        <fullName evidence="1">Addiction module protein</fullName>
    </submittedName>
</protein>
<dbReference type="AlphaFoldDB" id="A0A119CVU2"/>
<proteinExistence type="predicted"/>
<sequence>MSTTEVIEQALRLKAAERYLLLELLHQSLDKPDPEIDTVWQQEALRRLKAYDEGRLECVSMEEVFRDL</sequence>
<evidence type="ECO:0000313" key="2">
    <source>
        <dbReference type="Proteomes" id="UP000064243"/>
    </source>
</evidence>
<keyword evidence="2" id="KW-1185">Reference proteome</keyword>
<comment type="caution">
    <text evidence="1">The sequence shown here is derived from an EMBL/GenBank/DDBJ whole genome shotgun (WGS) entry which is preliminary data.</text>
</comment>
<reference evidence="1 2" key="1">
    <citation type="journal article" date="2015" name="Appl. Environ. Microbiol.">
        <title>Aerobic and Anaerobic Thiosulfate Oxidation by a Cold-Adapted, Subglacial Chemoautotroph.</title>
        <authorList>
            <person name="Harrold Z.R."/>
            <person name="Skidmore M.L."/>
            <person name="Hamilton T.L."/>
            <person name="Desch L."/>
            <person name="Amada K."/>
            <person name="van Gelder W."/>
            <person name="Glover K."/>
            <person name="Roden E.E."/>
            <person name="Boyd E.S."/>
        </authorList>
    </citation>
    <scope>NUCLEOTIDE SEQUENCE [LARGE SCALE GENOMIC DNA]</scope>
    <source>
        <strain evidence="1 2">RG</strain>
    </source>
</reference>
<dbReference type="NCBIfam" id="TIGR02574">
    <property type="entry name" value="stabl_TIGR02574"/>
    <property type="match status" value="1"/>
</dbReference>
<evidence type="ECO:0000313" key="1">
    <source>
        <dbReference type="EMBL" id="KVW95463.1"/>
    </source>
</evidence>
<dbReference type="RefSeq" id="WP_059755633.1">
    <property type="nucleotide sequence ID" value="NZ_LDUG01000025.1"/>
</dbReference>
<dbReference type="EMBL" id="LDUG01000025">
    <property type="protein sequence ID" value="KVW95463.1"/>
    <property type="molecule type" value="Genomic_DNA"/>
</dbReference>
<dbReference type="OrthoDB" id="8549727at2"/>